<comment type="caution">
    <text evidence="5">The sequence shown here is derived from an EMBL/GenBank/DDBJ whole genome shotgun (WGS) entry which is preliminary data.</text>
</comment>
<dbReference type="PANTHER" id="PTHR21089">
    <property type="entry name" value="SHIKIMATE DEHYDROGENASE"/>
    <property type="match status" value="1"/>
</dbReference>
<keyword evidence="3" id="KW-0057">Aromatic amino acid biosynthesis</keyword>
<evidence type="ECO:0000313" key="5">
    <source>
        <dbReference type="EMBL" id="MBI1621736.1"/>
    </source>
</evidence>
<dbReference type="PANTHER" id="PTHR21089:SF1">
    <property type="entry name" value="BIFUNCTIONAL 3-DEHYDROQUINATE DEHYDRATASE_SHIKIMATE DEHYDROGENASE, CHLOROPLASTIC"/>
    <property type="match status" value="1"/>
</dbReference>
<dbReference type="InterPro" id="IPR046346">
    <property type="entry name" value="Aminoacid_DH-like_N_sf"/>
</dbReference>
<sequence>MIKGSTRLVAIIGTPIAQVKSPENFNRAFAEMDRDHAMIAMDISSEAVAGFVELARRWDNLDGFVVTIPHKQAVAALADDVTSRVKALGAANVVRREQDGRLVADMVDGLGYLAALQNNGFEPAGKKALLVGSGGAGSAIAYSLCEAGVAELAISEIDVARGEQLAARLREDFPGANISTVCGDIGNYDLVANATPLGMKASDPLPIGRLHIEALKDTALVTDVVTSPEMTPFLEAAKARGLKIQTGPEMARAQLGLLGRHMGVL</sequence>
<dbReference type="SUPFAM" id="SSF51735">
    <property type="entry name" value="NAD(P)-binding Rossmann-fold domains"/>
    <property type="match status" value="1"/>
</dbReference>
<accession>A0ABS0SES5</accession>
<evidence type="ECO:0000259" key="4">
    <source>
        <dbReference type="Pfam" id="PF08501"/>
    </source>
</evidence>
<dbReference type="Proteomes" id="UP000601789">
    <property type="component" value="Unassembled WGS sequence"/>
</dbReference>
<dbReference type="RefSeq" id="WP_198477204.1">
    <property type="nucleotide sequence ID" value="NZ_JADGMQ010000010.1"/>
</dbReference>
<comment type="pathway">
    <text evidence="1">Metabolic intermediate biosynthesis; chorismate biosynthesis; chorismate from D-erythrose 4-phosphate and phosphoenolpyruvate: step 4/7.</text>
</comment>
<evidence type="ECO:0000256" key="2">
    <source>
        <dbReference type="ARBA" id="ARBA00023002"/>
    </source>
</evidence>
<dbReference type="SUPFAM" id="SSF53223">
    <property type="entry name" value="Aminoacid dehydrogenase-like, N-terminal domain"/>
    <property type="match status" value="1"/>
</dbReference>
<keyword evidence="2" id="KW-0560">Oxidoreductase</keyword>
<dbReference type="CDD" id="cd01065">
    <property type="entry name" value="NAD_bind_Shikimate_DH"/>
    <property type="match status" value="1"/>
</dbReference>
<dbReference type="InterPro" id="IPR013708">
    <property type="entry name" value="Shikimate_DH-bd_N"/>
</dbReference>
<evidence type="ECO:0000256" key="1">
    <source>
        <dbReference type="ARBA" id="ARBA00004871"/>
    </source>
</evidence>
<dbReference type="EMBL" id="JADGMQ010000010">
    <property type="protein sequence ID" value="MBI1621736.1"/>
    <property type="molecule type" value="Genomic_DNA"/>
</dbReference>
<name>A0ABS0SES5_9HYPH</name>
<evidence type="ECO:0000256" key="3">
    <source>
        <dbReference type="ARBA" id="ARBA00023141"/>
    </source>
</evidence>
<feature type="domain" description="Shikimate dehydrogenase substrate binding N-terminal" evidence="4">
    <location>
        <begin position="11"/>
        <end position="94"/>
    </location>
</feature>
<dbReference type="InterPro" id="IPR022893">
    <property type="entry name" value="Shikimate_DH_fam"/>
</dbReference>
<dbReference type="InterPro" id="IPR036291">
    <property type="entry name" value="NAD(P)-bd_dom_sf"/>
</dbReference>
<proteinExistence type="predicted"/>
<dbReference type="Gene3D" id="3.40.50.10860">
    <property type="entry name" value="Leucine Dehydrogenase, chain A, domain 1"/>
    <property type="match status" value="1"/>
</dbReference>
<protein>
    <submittedName>
        <fullName evidence="5">Shikimate dehydrogenase</fullName>
    </submittedName>
</protein>
<keyword evidence="6" id="KW-1185">Reference proteome</keyword>
<organism evidence="5 6">
    <name type="scientific">Aquamicrobium zhengzhouense</name>
    <dbReference type="NCBI Taxonomy" id="2781738"/>
    <lineage>
        <taxon>Bacteria</taxon>
        <taxon>Pseudomonadati</taxon>
        <taxon>Pseudomonadota</taxon>
        <taxon>Alphaproteobacteria</taxon>
        <taxon>Hyphomicrobiales</taxon>
        <taxon>Phyllobacteriaceae</taxon>
        <taxon>Aquamicrobium</taxon>
    </lineage>
</organism>
<dbReference type="Pfam" id="PF08501">
    <property type="entry name" value="Shikimate_dh_N"/>
    <property type="match status" value="1"/>
</dbReference>
<gene>
    <name evidence="5" type="ORF">IOD40_13830</name>
</gene>
<reference evidence="5 6" key="1">
    <citation type="submission" date="2020-10" db="EMBL/GenBank/DDBJ databases">
        <title>Aquamicrobium zhengzhouensis sp. nov., a exopolysaccharide producing bacterium isolated from farmland soil.</title>
        <authorList>
            <person name="Wang X."/>
        </authorList>
    </citation>
    <scope>NUCLEOTIDE SEQUENCE [LARGE SCALE GENOMIC DNA]</scope>
    <source>
        <strain evidence="6">cd-1</strain>
    </source>
</reference>
<keyword evidence="3" id="KW-0028">Amino-acid biosynthesis</keyword>
<evidence type="ECO:0000313" key="6">
    <source>
        <dbReference type="Proteomes" id="UP000601789"/>
    </source>
</evidence>
<dbReference type="Gene3D" id="3.40.50.720">
    <property type="entry name" value="NAD(P)-binding Rossmann-like Domain"/>
    <property type="match status" value="1"/>
</dbReference>